<organism evidence="2">
    <name type="scientific">Amphimedon queenslandica</name>
    <name type="common">Sponge</name>
    <dbReference type="NCBI Taxonomy" id="400682"/>
    <lineage>
        <taxon>Eukaryota</taxon>
        <taxon>Metazoa</taxon>
        <taxon>Porifera</taxon>
        <taxon>Demospongiae</taxon>
        <taxon>Heteroscleromorpha</taxon>
        <taxon>Haplosclerida</taxon>
        <taxon>Niphatidae</taxon>
        <taxon>Amphimedon</taxon>
    </lineage>
</organism>
<dbReference type="AlphaFoldDB" id="A0A1X7TWF6"/>
<dbReference type="PANTHER" id="PTHR21505">
    <property type="entry name" value="MADF DOMAIN-CONTAINING PROTEIN-RELATED"/>
    <property type="match status" value="1"/>
</dbReference>
<dbReference type="InParanoid" id="A0A1X7TWF6"/>
<proteinExistence type="predicted"/>
<dbReference type="Pfam" id="PF10545">
    <property type="entry name" value="MADF_DNA_bdg"/>
    <property type="match status" value="1"/>
</dbReference>
<dbReference type="EnsemblMetazoa" id="Aqu2.1.19517_001">
    <property type="protein sequence ID" value="Aqu2.1.19517_001"/>
    <property type="gene ID" value="Aqu2.1.19517"/>
</dbReference>
<dbReference type="PROSITE" id="PS51029">
    <property type="entry name" value="MADF"/>
    <property type="match status" value="1"/>
</dbReference>
<protein>
    <recommendedName>
        <fullName evidence="1">MADF domain-containing protein</fullName>
    </recommendedName>
</protein>
<evidence type="ECO:0000313" key="2">
    <source>
        <dbReference type="EnsemblMetazoa" id="Aqu2.1.19517_001"/>
    </source>
</evidence>
<feature type="domain" description="MADF" evidence="1">
    <location>
        <begin position="54"/>
        <end position="146"/>
    </location>
</feature>
<dbReference type="SMART" id="SM00595">
    <property type="entry name" value="MADF"/>
    <property type="match status" value="1"/>
</dbReference>
<dbReference type="OMA" id="WRNIAEV"/>
<dbReference type="PANTHER" id="PTHR21505:SF12">
    <property type="entry name" value="MADF DOMAIN-CONTAINING PROTEIN-RELATED"/>
    <property type="match status" value="1"/>
</dbReference>
<dbReference type="InterPro" id="IPR006578">
    <property type="entry name" value="MADF-dom"/>
</dbReference>
<reference evidence="2" key="1">
    <citation type="submission" date="2017-05" db="UniProtKB">
        <authorList>
            <consortium name="EnsemblMetazoa"/>
        </authorList>
    </citation>
    <scope>IDENTIFICATION</scope>
</reference>
<sequence>MKKTEKKLLNSHSKTQCNFVVTLICKQIHGKELGSLNFKTAVDQLSWTQEQICVLLDLYEEKPCLYNTLHSNYHNRDKRRSALAALSSACGFPVKEIEKKLRSLRAQYTREKKKTKNRPTGTGVDDVYESKWVFFKRLQFLDIYITPKATQSNLKAVFQYAMILV</sequence>
<evidence type="ECO:0000259" key="1">
    <source>
        <dbReference type="PROSITE" id="PS51029"/>
    </source>
</evidence>
<name>A0A1X7TWF6_AMPQE</name>
<accession>A0A1X7TWF6</accession>